<dbReference type="eggNOG" id="COG1874">
    <property type="taxonomic scope" value="Bacteria"/>
</dbReference>
<dbReference type="GeneID" id="78229494"/>
<dbReference type="EMBL" id="ADKX01000001">
    <property type="protein sequence ID" value="EFW06541.1"/>
    <property type="molecule type" value="Genomic_DNA"/>
</dbReference>
<evidence type="ECO:0000259" key="5">
    <source>
        <dbReference type="Pfam" id="PF01301"/>
    </source>
</evidence>
<evidence type="ECO:0000256" key="1">
    <source>
        <dbReference type="ARBA" id="ARBA00009809"/>
    </source>
</evidence>
<proteinExistence type="inferred from homology"/>
<dbReference type="InterPro" id="IPR017853">
    <property type="entry name" value="GH"/>
</dbReference>
<keyword evidence="2" id="KW-0378">Hydrolase</keyword>
<accession>E7G5P0</accession>
<name>E7G5P0_9FIRM</name>
<comment type="similarity">
    <text evidence="1">Belongs to the glycosyl hydrolase 35 family.</text>
</comment>
<dbReference type="AlphaFoldDB" id="E7G5P0"/>
<dbReference type="Proteomes" id="UP000003157">
    <property type="component" value="Unassembled WGS sequence"/>
</dbReference>
<reference evidence="8 9" key="1">
    <citation type="submission" date="2010-12" db="EMBL/GenBank/DDBJ databases">
        <title>The Genome Sequence of Coprobacillus sp. strain 29_1.</title>
        <authorList>
            <consortium name="The Broad Institute Genome Sequencing Platform"/>
            <person name="Earl A."/>
            <person name="Ward D."/>
            <person name="Feldgarden M."/>
            <person name="Gevers D."/>
            <person name="Daigneault M."/>
            <person name="Sibley C.D."/>
            <person name="White A."/>
            <person name="Strauss J."/>
            <person name="Allen-Vercoe E."/>
            <person name="Young S.K."/>
            <person name="Zeng Q."/>
            <person name="Gargeya S."/>
            <person name="Fitzgerald M."/>
            <person name="Haas B."/>
            <person name="Abouelleil A."/>
            <person name="Alvarado L."/>
            <person name="Arachchi H.M."/>
            <person name="Berlin A."/>
            <person name="Brown A."/>
            <person name="Chapman S.B."/>
            <person name="Chen Z."/>
            <person name="Dunbar C."/>
            <person name="Freedman E."/>
            <person name="Gearin G."/>
            <person name="Gellesch M."/>
            <person name="Goldberg J."/>
            <person name="Griggs A."/>
            <person name="Gujja S."/>
            <person name="Heilman E."/>
            <person name="Heiman D."/>
            <person name="Howarth C."/>
            <person name="Larson L."/>
            <person name="Lui A."/>
            <person name="MacDonald P.J.P."/>
            <person name="Mehta T."/>
            <person name="Montmayeur A."/>
            <person name="Murphy C."/>
            <person name="Neiman D."/>
            <person name="Pearson M."/>
            <person name="Priest M."/>
            <person name="Roberts A."/>
            <person name="Saif S."/>
            <person name="Shea T."/>
            <person name="Shenoy N."/>
            <person name="Sisk P."/>
            <person name="Stolte C."/>
            <person name="Sykes S."/>
            <person name="White J."/>
            <person name="Yandava C."/>
            <person name="Nusbaum C."/>
            <person name="Birren B."/>
        </authorList>
    </citation>
    <scope>NUCLEOTIDE SEQUENCE [LARGE SCALE GENOMIC DNA]</scope>
    <source>
        <strain evidence="8 9">29_1</strain>
    </source>
</reference>
<feature type="active site" description="Nucleophile" evidence="4">
    <location>
        <position position="239"/>
    </location>
</feature>
<dbReference type="InterPro" id="IPR048913">
    <property type="entry name" value="BetaGal_gal-bd"/>
</dbReference>
<organism evidence="8 9">
    <name type="scientific">Coprobacillus cateniformis</name>
    <dbReference type="NCBI Taxonomy" id="100884"/>
    <lineage>
        <taxon>Bacteria</taxon>
        <taxon>Bacillati</taxon>
        <taxon>Bacillota</taxon>
        <taxon>Erysipelotrichia</taxon>
        <taxon>Erysipelotrichales</taxon>
        <taxon>Coprobacillaceae</taxon>
        <taxon>Coprobacillus</taxon>
    </lineage>
</organism>
<dbReference type="PROSITE" id="PS01182">
    <property type="entry name" value="GLYCOSYL_HYDROL_F35"/>
    <property type="match status" value="1"/>
</dbReference>
<protein>
    <submittedName>
        <fullName evidence="8">Beta-galactosidase</fullName>
    </submittedName>
</protein>
<dbReference type="Gene3D" id="2.60.120.260">
    <property type="entry name" value="Galactose-binding domain-like"/>
    <property type="match status" value="2"/>
</dbReference>
<dbReference type="SUPFAM" id="SSF51445">
    <property type="entry name" value="(Trans)glycosidases"/>
    <property type="match status" value="1"/>
</dbReference>
<dbReference type="Pfam" id="PF21317">
    <property type="entry name" value="BetaGal_ABD_1"/>
    <property type="match status" value="1"/>
</dbReference>
<dbReference type="InterPro" id="IPR019801">
    <property type="entry name" value="Glyco_hydro_35_CS"/>
</dbReference>
<dbReference type="HOGENOM" id="CLU_007853_7_2_9"/>
<dbReference type="PRINTS" id="PR00742">
    <property type="entry name" value="GLHYDRLASE35"/>
</dbReference>
<dbReference type="InterPro" id="IPR048912">
    <property type="entry name" value="BetaGal1-like_ABD1"/>
</dbReference>
<dbReference type="GO" id="GO:0005975">
    <property type="term" value="P:carbohydrate metabolic process"/>
    <property type="evidence" value="ECO:0007669"/>
    <property type="project" value="InterPro"/>
</dbReference>
<dbReference type="OrthoDB" id="9813184at2"/>
<dbReference type="PANTHER" id="PTHR23421">
    <property type="entry name" value="BETA-GALACTOSIDASE RELATED"/>
    <property type="match status" value="1"/>
</dbReference>
<evidence type="ECO:0000256" key="4">
    <source>
        <dbReference type="PIRSR" id="PIRSR006336-1"/>
    </source>
</evidence>
<feature type="active site" description="Proton donor" evidence="4">
    <location>
        <position position="157"/>
    </location>
</feature>
<dbReference type="InterPro" id="IPR001944">
    <property type="entry name" value="Glycoside_Hdrlase_35"/>
</dbReference>
<evidence type="ECO:0000313" key="9">
    <source>
        <dbReference type="Proteomes" id="UP000003157"/>
    </source>
</evidence>
<evidence type="ECO:0000256" key="3">
    <source>
        <dbReference type="ARBA" id="ARBA00023295"/>
    </source>
</evidence>
<keyword evidence="9" id="KW-1185">Reference proteome</keyword>
<feature type="domain" description="Beta-galactosidase galactose-binding" evidence="7">
    <location>
        <begin position="505"/>
        <end position="563"/>
    </location>
</feature>
<dbReference type="InterPro" id="IPR031330">
    <property type="entry name" value="Gly_Hdrlase_35_cat"/>
</dbReference>
<dbReference type="GO" id="GO:0004565">
    <property type="term" value="F:beta-galactosidase activity"/>
    <property type="evidence" value="ECO:0007669"/>
    <property type="project" value="InterPro"/>
</dbReference>
<comment type="caution">
    <text evidence="8">The sequence shown here is derived from an EMBL/GenBank/DDBJ whole genome shotgun (WGS) entry which is preliminary data.</text>
</comment>
<dbReference type="InterPro" id="IPR026283">
    <property type="entry name" value="B-gal_1-like"/>
</dbReference>
<dbReference type="PIRSF" id="PIRSF006336">
    <property type="entry name" value="B-gal"/>
    <property type="match status" value="1"/>
</dbReference>
<keyword evidence="3" id="KW-0326">Glycosidase</keyword>
<dbReference type="Gene3D" id="3.20.20.80">
    <property type="entry name" value="Glycosidases"/>
    <property type="match status" value="1"/>
</dbReference>
<dbReference type="FunFam" id="3.20.20.80:FF:000116">
    <property type="entry name" value="Beta-galactosidase 3"/>
    <property type="match status" value="1"/>
</dbReference>
<sequence length="589" mass="68280">MKTFEIKDEFIVDGKPIKILSGAIHYFRIVPKHWEDSLYNLKALGFNTVETYIPWNLHEPKEGEFDFQGIKDVVSFIKKAQEMELMVIVRPSPYICAEWEFGGLPAWLLTYDNLHLRSDCPRYLEKVKNYYEVLLPMLTSLQSTQGGPIIMMQVENEFGSFSNNKTYLKKLKKIMLDLGVEVPLFTSDGSWQQALESGSLIDDDVLVTANFGSHSHENLDVLEQFMANHQKKWPLMSMEFWDGWFNRWGEEIITRDAQDLANCVKELLTRGSINLYMFHGGTNFGFMNGCSARGQKDLPQVTSYDYDALLTEAGDITEKYQCVKKVMKELFPDIQQMEPRMREKKSYGTIPLNRKVSLFETLEDISECQRSVFPQTLEQLGEGYGYVLYKTQVKGFHQEEKVKVIEASDRIQVYKDGEHIITQNQEEIGKEFPVYFAESNELSILVENMGRVNYGYKLLSPTQKKGIRSGVMVDIHFETDWQQYPLPLNNIENINFDKGWQENTPSFYEFVFNVDECQDTFIDCHQLGKGCIFINGFHLGRYWSRGPIEYLYLPGPLLKKGMNQIIVFETEGVAMNNITFVDYPVYKKD</sequence>
<dbReference type="Pfam" id="PF21467">
    <property type="entry name" value="BetaGal_gal-bd"/>
    <property type="match status" value="1"/>
</dbReference>
<evidence type="ECO:0000313" key="8">
    <source>
        <dbReference type="EMBL" id="EFW06541.1"/>
    </source>
</evidence>
<evidence type="ECO:0000259" key="6">
    <source>
        <dbReference type="Pfam" id="PF21317"/>
    </source>
</evidence>
<gene>
    <name evidence="8" type="ORF">HMPREF9488_00078</name>
</gene>
<evidence type="ECO:0000256" key="2">
    <source>
        <dbReference type="ARBA" id="ARBA00022801"/>
    </source>
</evidence>
<dbReference type="RefSeq" id="WP_008787206.1">
    <property type="nucleotide sequence ID" value="NZ_AKCB01000001.1"/>
</dbReference>
<dbReference type="SUPFAM" id="SSF49785">
    <property type="entry name" value="Galactose-binding domain-like"/>
    <property type="match status" value="1"/>
</dbReference>
<feature type="domain" description="Glycoside hydrolase 35 catalytic" evidence="5">
    <location>
        <begin position="9"/>
        <end position="329"/>
    </location>
</feature>
<dbReference type="InterPro" id="IPR008979">
    <property type="entry name" value="Galactose-bd-like_sf"/>
</dbReference>
<dbReference type="Pfam" id="PF01301">
    <property type="entry name" value="Glyco_hydro_35"/>
    <property type="match status" value="1"/>
</dbReference>
<feature type="domain" description="Beta-galactosidase 1-like first all-beta" evidence="6">
    <location>
        <begin position="374"/>
        <end position="487"/>
    </location>
</feature>
<dbReference type="STRING" id="100884.GCA_000269565_01621"/>
<evidence type="ECO:0000259" key="7">
    <source>
        <dbReference type="Pfam" id="PF21467"/>
    </source>
</evidence>